<sequence>MSRNPPALPAWMISDRNTLITAFRLLSWLQKCILYYTQQQLQHSPSQFCWFLPAKKPQAMASQDDGPSESRKTDPGWKYNHLRNPNDKNAVSCNFCKKITKGGNFSC</sequence>
<protein>
    <recommendedName>
        <fullName evidence="4">Zinc finger, BED-type</fullName>
    </recommendedName>
</protein>
<dbReference type="InParanoid" id="A0A251U7W7"/>
<feature type="region of interest" description="Disordered" evidence="1">
    <location>
        <begin position="59"/>
        <end position="83"/>
    </location>
</feature>
<evidence type="ECO:0000256" key="1">
    <source>
        <dbReference type="SAM" id="MobiDB-lite"/>
    </source>
</evidence>
<organism evidence="2 3">
    <name type="scientific">Helianthus annuus</name>
    <name type="common">Common sunflower</name>
    <dbReference type="NCBI Taxonomy" id="4232"/>
    <lineage>
        <taxon>Eukaryota</taxon>
        <taxon>Viridiplantae</taxon>
        <taxon>Streptophyta</taxon>
        <taxon>Embryophyta</taxon>
        <taxon>Tracheophyta</taxon>
        <taxon>Spermatophyta</taxon>
        <taxon>Magnoliopsida</taxon>
        <taxon>eudicotyledons</taxon>
        <taxon>Gunneridae</taxon>
        <taxon>Pentapetalae</taxon>
        <taxon>asterids</taxon>
        <taxon>campanulids</taxon>
        <taxon>Asterales</taxon>
        <taxon>Asteraceae</taxon>
        <taxon>Asteroideae</taxon>
        <taxon>Heliantheae alliance</taxon>
        <taxon>Heliantheae</taxon>
        <taxon>Helianthus</taxon>
    </lineage>
</organism>
<dbReference type="AlphaFoldDB" id="A0A251U7W7"/>
<dbReference type="EMBL" id="CM007897">
    <property type="protein sequence ID" value="OTG19445.1"/>
    <property type="molecule type" value="Genomic_DNA"/>
</dbReference>
<accession>A0A251U7W7</accession>
<evidence type="ECO:0008006" key="4">
    <source>
        <dbReference type="Google" id="ProtNLM"/>
    </source>
</evidence>
<name>A0A251U7W7_HELAN</name>
<dbReference type="Proteomes" id="UP000215914">
    <property type="component" value="Chromosome 8"/>
</dbReference>
<keyword evidence="3" id="KW-1185">Reference proteome</keyword>
<reference evidence="3" key="1">
    <citation type="journal article" date="2017" name="Nature">
        <title>The sunflower genome provides insights into oil metabolism, flowering and Asterid evolution.</title>
        <authorList>
            <person name="Badouin H."/>
            <person name="Gouzy J."/>
            <person name="Grassa C.J."/>
            <person name="Murat F."/>
            <person name="Staton S.E."/>
            <person name="Cottret L."/>
            <person name="Lelandais-Briere C."/>
            <person name="Owens G.L."/>
            <person name="Carrere S."/>
            <person name="Mayjonade B."/>
            <person name="Legrand L."/>
            <person name="Gill N."/>
            <person name="Kane N.C."/>
            <person name="Bowers J.E."/>
            <person name="Hubner S."/>
            <person name="Bellec A."/>
            <person name="Berard A."/>
            <person name="Berges H."/>
            <person name="Blanchet N."/>
            <person name="Boniface M.C."/>
            <person name="Brunel D."/>
            <person name="Catrice O."/>
            <person name="Chaidir N."/>
            <person name="Claudel C."/>
            <person name="Donnadieu C."/>
            <person name="Faraut T."/>
            <person name="Fievet G."/>
            <person name="Helmstetter N."/>
            <person name="King M."/>
            <person name="Knapp S.J."/>
            <person name="Lai Z."/>
            <person name="Le Paslier M.C."/>
            <person name="Lippi Y."/>
            <person name="Lorenzon L."/>
            <person name="Mandel J.R."/>
            <person name="Marage G."/>
            <person name="Marchand G."/>
            <person name="Marquand E."/>
            <person name="Bret-Mestries E."/>
            <person name="Morien E."/>
            <person name="Nambeesan S."/>
            <person name="Nguyen T."/>
            <person name="Pegot-Espagnet P."/>
            <person name="Pouilly N."/>
            <person name="Raftis F."/>
            <person name="Sallet E."/>
            <person name="Schiex T."/>
            <person name="Thomas J."/>
            <person name="Vandecasteele C."/>
            <person name="Vares D."/>
            <person name="Vear F."/>
            <person name="Vautrin S."/>
            <person name="Crespi M."/>
            <person name="Mangin B."/>
            <person name="Burke J.M."/>
            <person name="Salse J."/>
            <person name="Munos S."/>
            <person name="Vincourt P."/>
            <person name="Rieseberg L.H."/>
            <person name="Langlade N.B."/>
        </authorList>
    </citation>
    <scope>NUCLEOTIDE SEQUENCE [LARGE SCALE GENOMIC DNA]</scope>
    <source>
        <strain evidence="3">cv. SF193</strain>
    </source>
</reference>
<gene>
    <name evidence="2" type="ORF">HannXRQ_Chr08g0234161</name>
</gene>
<evidence type="ECO:0000313" key="2">
    <source>
        <dbReference type="EMBL" id="OTG19445.1"/>
    </source>
</evidence>
<proteinExistence type="predicted"/>
<evidence type="ECO:0000313" key="3">
    <source>
        <dbReference type="Proteomes" id="UP000215914"/>
    </source>
</evidence>